<reference evidence="2 3" key="1">
    <citation type="submission" date="2022-03" db="EMBL/GenBank/DDBJ databases">
        <authorList>
            <person name="Nunn A."/>
            <person name="Chopra R."/>
            <person name="Nunn A."/>
            <person name="Contreras Garrido A."/>
        </authorList>
    </citation>
    <scope>NUCLEOTIDE SEQUENCE [LARGE SCALE GENOMIC DNA]</scope>
</reference>
<evidence type="ECO:0000259" key="1">
    <source>
        <dbReference type="PROSITE" id="PS50404"/>
    </source>
</evidence>
<dbReference type="SUPFAM" id="SSF52833">
    <property type="entry name" value="Thioredoxin-like"/>
    <property type="match status" value="1"/>
</dbReference>
<dbReference type="AlphaFoldDB" id="A0AAU9RHK0"/>
<dbReference type="SUPFAM" id="SSF47616">
    <property type="entry name" value="GST C-terminal domain-like"/>
    <property type="match status" value="1"/>
</dbReference>
<dbReference type="InterPro" id="IPR040079">
    <property type="entry name" value="Glutathione_S-Trfase"/>
</dbReference>
<dbReference type="GO" id="GO:0004364">
    <property type="term" value="F:glutathione transferase activity"/>
    <property type="evidence" value="ECO:0007669"/>
    <property type="project" value="InterPro"/>
</dbReference>
<dbReference type="Proteomes" id="UP000836841">
    <property type="component" value="Unassembled WGS sequence"/>
</dbReference>
<organism evidence="2 3">
    <name type="scientific">Thlaspi arvense</name>
    <name type="common">Field penny-cress</name>
    <dbReference type="NCBI Taxonomy" id="13288"/>
    <lineage>
        <taxon>Eukaryota</taxon>
        <taxon>Viridiplantae</taxon>
        <taxon>Streptophyta</taxon>
        <taxon>Embryophyta</taxon>
        <taxon>Tracheophyta</taxon>
        <taxon>Spermatophyta</taxon>
        <taxon>Magnoliopsida</taxon>
        <taxon>eudicotyledons</taxon>
        <taxon>Gunneridae</taxon>
        <taxon>Pentapetalae</taxon>
        <taxon>rosids</taxon>
        <taxon>malvids</taxon>
        <taxon>Brassicales</taxon>
        <taxon>Brassicaceae</taxon>
        <taxon>Thlaspideae</taxon>
        <taxon>Thlaspi</taxon>
    </lineage>
</organism>
<proteinExistence type="predicted"/>
<dbReference type="InterPro" id="IPR036249">
    <property type="entry name" value="Thioredoxin-like_sf"/>
</dbReference>
<feature type="domain" description="GST N-terminal" evidence="1">
    <location>
        <begin position="1"/>
        <end position="60"/>
    </location>
</feature>
<dbReference type="FunFam" id="1.20.1050.10:FF:000041">
    <property type="entry name" value="Lambda class glutathione S-transferase"/>
    <property type="match status" value="1"/>
</dbReference>
<dbReference type="EMBL" id="CAJVSB020000237">
    <property type="protein sequence ID" value="CAH2042956.1"/>
    <property type="molecule type" value="Genomic_DNA"/>
</dbReference>
<dbReference type="Gene3D" id="3.40.30.10">
    <property type="entry name" value="Glutaredoxin"/>
    <property type="match status" value="1"/>
</dbReference>
<dbReference type="InterPro" id="IPR044629">
    <property type="entry name" value="GSTL1/2/3"/>
</dbReference>
<protein>
    <recommendedName>
        <fullName evidence="1">GST N-terminal domain-containing protein</fullName>
    </recommendedName>
</protein>
<evidence type="ECO:0000313" key="3">
    <source>
        <dbReference type="Proteomes" id="UP000836841"/>
    </source>
</evidence>
<dbReference type="Pfam" id="PF13417">
    <property type="entry name" value="GST_N_3"/>
    <property type="match status" value="1"/>
</dbReference>
<evidence type="ECO:0000313" key="2">
    <source>
        <dbReference type="EMBL" id="CAH2042956.1"/>
    </source>
</evidence>
<dbReference type="PROSITE" id="PS50404">
    <property type="entry name" value="GST_NTER"/>
    <property type="match status" value="1"/>
</dbReference>
<dbReference type="Pfam" id="PF13410">
    <property type="entry name" value="GST_C_2"/>
    <property type="match status" value="1"/>
</dbReference>
<dbReference type="CDD" id="cd03203">
    <property type="entry name" value="GST_C_Lambda"/>
    <property type="match status" value="1"/>
</dbReference>
<dbReference type="Gene3D" id="1.20.1050.10">
    <property type="match status" value="1"/>
</dbReference>
<keyword evidence="3" id="KW-1185">Reference proteome</keyword>
<accession>A0AAU9RHK0</accession>
<dbReference type="PANTHER" id="PTHR44328">
    <property type="entry name" value="GLUTATHIONE S-TRANSFERASE L1"/>
    <property type="match status" value="1"/>
</dbReference>
<sequence length="216" mass="24913">MQGLQGKIKLVAIDLHNKPTWYKEKVYPENRVPCLEHNNEVLGESLDLLRYLESNFEGPALLPNDPAKQEFAEEMISYTDTMSKTVFASFKGDPVKEVEVGISSSGGTFDHLEAALGKFDDGPFFLGQFSMVDIAYVTLIERFQLFLQDVWKYDLTAGRPKLAAWLEEMNKISAYTQTKHEPQKLIEHYKHRFLIDSWHVYLGSRDRRLMLTYQNG</sequence>
<gene>
    <name evidence="2" type="ORF">TAV2_LOCUS4928</name>
</gene>
<comment type="caution">
    <text evidence="2">The sequence shown here is derived from an EMBL/GenBank/DDBJ whole genome shotgun (WGS) entry which is preliminary data.</text>
</comment>
<dbReference type="InterPro" id="IPR036282">
    <property type="entry name" value="Glutathione-S-Trfase_C_sf"/>
</dbReference>
<name>A0AAU9RHK0_THLAR</name>
<dbReference type="InterPro" id="IPR004045">
    <property type="entry name" value="Glutathione_S-Trfase_N"/>
</dbReference>
<dbReference type="PANTHER" id="PTHR44328:SF16">
    <property type="entry name" value="PROTEIN IN2-1 HOMOLOG B"/>
    <property type="match status" value="1"/>
</dbReference>
<dbReference type="CDD" id="cd00570">
    <property type="entry name" value="GST_N_family"/>
    <property type="match status" value="1"/>
</dbReference>
<dbReference type="SFLD" id="SFLDS00019">
    <property type="entry name" value="Glutathione_Transferase_(cytos"/>
    <property type="match status" value="1"/>
</dbReference>